<sequence>MYSGSSTGISLKSCDIPVSCASLDEGSLGDQQWFSSAGHIKGVGSGHEKLGIRAQSSSVLGFL</sequence>
<gene>
    <name evidence="1" type="ORF">MTR67_031314</name>
</gene>
<dbReference type="Proteomes" id="UP001234989">
    <property type="component" value="Chromosome 7"/>
</dbReference>
<reference evidence="1" key="1">
    <citation type="submission" date="2023-08" db="EMBL/GenBank/DDBJ databases">
        <title>A de novo genome assembly of Solanum verrucosum Schlechtendal, a Mexican diploid species geographically isolated from the other diploid A-genome species in potato relatives.</title>
        <authorList>
            <person name="Hosaka K."/>
        </authorList>
    </citation>
    <scope>NUCLEOTIDE SEQUENCE</scope>
    <source>
        <tissue evidence="1">Young leaves</tissue>
    </source>
</reference>
<protein>
    <submittedName>
        <fullName evidence="1">Uncharacterized protein</fullName>
    </submittedName>
</protein>
<name>A0AAF0U2E2_SOLVR</name>
<accession>A0AAF0U2E2</accession>
<keyword evidence="2" id="KW-1185">Reference proteome</keyword>
<evidence type="ECO:0000313" key="2">
    <source>
        <dbReference type="Proteomes" id="UP001234989"/>
    </source>
</evidence>
<dbReference type="AlphaFoldDB" id="A0AAF0U2E2"/>
<proteinExistence type="predicted"/>
<dbReference type="EMBL" id="CP133618">
    <property type="protein sequence ID" value="WMV37929.1"/>
    <property type="molecule type" value="Genomic_DNA"/>
</dbReference>
<organism evidence="1 2">
    <name type="scientific">Solanum verrucosum</name>
    <dbReference type="NCBI Taxonomy" id="315347"/>
    <lineage>
        <taxon>Eukaryota</taxon>
        <taxon>Viridiplantae</taxon>
        <taxon>Streptophyta</taxon>
        <taxon>Embryophyta</taxon>
        <taxon>Tracheophyta</taxon>
        <taxon>Spermatophyta</taxon>
        <taxon>Magnoliopsida</taxon>
        <taxon>eudicotyledons</taxon>
        <taxon>Gunneridae</taxon>
        <taxon>Pentapetalae</taxon>
        <taxon>asterids</taxon>
        <taxon>lamiids</taxon>
        <taxon>Solanales</taxon>
        <taxon>Solanaceae</taxon>
        <taxon>Solanoideae</taxon>
        <taxon>Solaneae</taxon>
        <taxon>Solanum</taxon>
    </lineage>
</organism>
<evidence type="ECO:0000313" key="1">
    <source>
        <dbReference type="EMBL" id="WMV37929.1"/>
    </source>
</evidence>